<dbReference type="EMBL" id="KK787787">
    <property type="protein sequence ID" value="KDO38579.1"/>
    <property type="molecule type" value="Genomic_DNA"/>
</dbReference>
<feature type="non-terminal residue" evidence="2">
    <location>
        <position position="1"/>
    </location>
</feature>
<protein>
    <recommendedName>
        <fullName evidence="1">DUF7731 domain-containing protein</fullName>
    </recommendedName>
</protein>
<proteinExistence type="predicted"/>
<reference evidence="2 3" key="1">
    <citation type="submission" date="2014-04" db="EMBL/GenBank/DDBJ databases">
        <authorList>
            <consortium name="International Citrus Genome Consortium"/>
            <person name="Gmitter F."/>
            <person name="Chen C."/>
            <person name="Farmerie W."/>
            <person name="Harkins T."/>
            <person name="Desany B."/>
            <person name="Mohiuddin M."/>
            <person name="Kodira C."/>
            <person name="Borodovsky M."/>
            <person name="Lomsadze A."/>
            <person name="Burns P."/>
            <person name="Jenkins J."/>
            <person name="Prochnik S."/>
            <person name="Shu S."/>
            <person name="Chapman J."/>
            <person name="Pitluck S."/>
            <person name="Schmutz J."/>
            <person name="Rokhsar D."/>
        </authorList>
    </citation>
    <scope>NUCLEOTIDE SEQUENCE</scope>
</reference>
<dbReference type="InterPro" id="IPR056633">
    <property type="entry name" value="DUF7731"/>
</dbReference>
<dbReference type="PANTHER" id="PTHR34366:SF8">
    <property type="entry name" value="TRANSMEMBRANE PROTEIN"/>
    <property type="match status" value="1"/>
</dbReference>
<name>A0A067D6G3_CITSI</name>
<organism evidence="2 3">
    <name type="scientific">Citrus sinensis</name>
    <name type="common">Sweet orange</name>
    <name type="synonym">Citrus aurantium var. sinensis</name>
    <dbReference type="NCBI Taxonomy" id="2711"/>
    <lineage>
        <taxon>Eukaryota</taxon>
        <taxon>Viridiplantae</taxon>
        <taxon>Streptophyta</taxon>
        <taxon>Embryophyta</taxon>
        <taxon>Tracheophyta</taxon>
        <taxon>Spermatophyta</taxon>
        <taxon>Magnoliopsida</taxon>
        <taxon>eudicotyledons</taxon>
        <taxon>Gunneridae</taxon>
        <taxon>Pentapetalae</taxon>
        <taxon>rosids</taxon>
        <taxon>malvids</taxon>
        <taxon>Sapindales</taxon>
        <taxon>Rutaceae</taxon>
        <taxon>Aurantioideae</taxon>
        <taxon>Citrus</taxon>
    </lineage>
</organism>
<dbReference type="STRING" id="2711.A0A067D6G3"/>
<dbReference type="PANTHER" id="PTHR34366">
    <property type="entry name" value="OS07G0289901 PROTEIN-RELATED"/>
    <property type="match status" value="1"/>
</dbReference>
<keyword evidence="3" id="KW-1185">Reference proteome</keyword>
<evidence type="ECO:0000313" key="2">
    <source>
        <dbReference type="EMBL" id="KDO38579.1"/>
    </source>
</evidence>
<dbReference type="Pfam" id="PF24865">
    <property type="entry name" value="DUF7731"/>
    <property type="match status" value="1"/>
</dbReference>
<gene>
    <name evidence="2" type="ORF">CISIN_1g048457mg</name>
</gene>
<feature type="domain" description="DUF7731" evidence="1">
    <location>
        <begin position="1"/>
        <end position="68"/>
    </location>
</feature>
<dbReference type="Proteomes" id="UP000027120">
    <property type="component" value="Unassembled WGS sequence"/>
</dbReference>
<accession>A0A067D6G3</accession>
<evidence type="ECO:0000259" key="1">
    <source>
        <dbReference type="Pfam" id="PF24865"/>
    </source>
</evidence>
<evidence type="ECO:0000313" key="3">
    <source>
        <dbReference type="Proteomes" id="UP000027120"/>
    </source>
</evidence>
<sequence>YRLNESGNINVPPGATDLFCNGLCFKETHVMLDCVEKLLSNFNFYNKATVKDIRKALNSGCSYTSQRRMATGVGDGEAYLTPHLIPQ</sequence>
<dbReference type="AlphaFoldDB" id="A0A067D6G3"/>